<keyword evidence="2" id="KW-1185">Reference proteome</keyword>
<sequence length="431" mass="47098">MTSVTGNHGTTLWRAALVAAGLLLAWQVTSLHMANYFAGKAADGEPAAADSALWWDASEPRASELKARFVERNAGDELSPAALEEISALLRVAIANDPARGSAVSHLALTQQDRGVGQAAQLAALADSLAPVEPRNQRNLARFAFEADDLQGAVVHTARAMVGAPESASRFFPLLMDVAAAPQAREVLMAIARDPTPFPWWNAFFAHVAGNAEDLDALRALVQLREQSVALPLQEYERNLYINRLRKEGLVAEAYMHWVNGLSKAQLSTLGYLYDGSFEQPFANDSGFGWVARPPRNSGIRITRGDTYGASGDQALRVSFRGKRVRFSHLYQQVFLPAGDFILSGQVRPDQLEARRGLQWRLYCSAGSSGLLGESELIVGTGDWREFEFSAAVPPECSGQILKLYSAGNRDVDHELKGTVWFDDMQIRVSK</sequence>
<dbReference type="RefSeq" id="WP_152660740.1">
    <property type="nucleotide sequence ID" value="NZ_CP036422.1"/>
</dbReference>
<dbReference type="KEGG" id="halc:EY643_02580"/>
<dbReference type="Gene3D" id="2.60.120.260">
    <property type="entry name" value="Galactose-binding domain-like"/>
    <property type="match status" value="1"/>
</dbReference>
<dbReference type="AlphaFoldDB" id="A0A5P9NI02"/>
<reference evidence="1 2" key="1">
    <citation type="submission" date="2019-02" db="EMBL/GenBank/DDBJ databases">
        <authorList>
            <person name="Li S.-H."/>
        </authorList>
    </citation>
    <scope>NUCLEOTIDE SEQUENCE [LARGE SCALE GENOMIC DNA]</scope>
    <source>
        <strain evidence="1 2">IMCC14385</strain>
    </source>
</reference>
<protein>
    <recommendedName>
        <fullName evidence="3">CBM-cenC domain-containing protein</fullName>
    </recommendedName>
</protein>
<evidence type="ECO:0008006" key="3">
    <source>
        <dbReference type="Google" id="ProtNLM"/>
    </source>
</evidence>
<gene>
    <name evidence="1" type="ORF">EY643_02580</name>
</gene>
<organism evidence="1 2">
    <name type="scientific">Halioglobus maricola</name>
    <dbReference type="NCBI Taxonomy" id="2601894"/>
    <lineage>
        <taxon>Bacteria</taxon>
        <taxon>Pseudomonadati</taxon>
        <taxon>Pseudomonadota</taxon>
        <taxon>Gammaproteobacteria</taxon>
        <taxon>Cellvibrionales</taxon>
        <taxon>Halieaceae</taxon>
        <taxon>Halioglobus</taxon>
    </lineage>
</organism>
<proteinExistence type="predicted"/>
<dbReference type="EMBL" id="CP036422">
    <property type="protein sequence ID" value="QFU74628.1"/>
    <property type="molecule type" value="Genomic_DNA"/>
</dbReference>
<dbReference type="Proteomes" id="UP000326287">
    <property type="component" value="Chromosome"/>
</dbReference>
<name>A0A5P9NI02_9GAMM</name>
<evidence type="ECO:0000313" key="1">
    <source>
        <dbReference type="EMBL" id="QFU74628.1"/>
    </source>
</evidence>
<accession>A0A5P9NI02</accession>
<evidence type="ECO:0000313" key="2">
    <source>
        <dbReference type="Proteomes" id="UP000326287"/>
    </source>
</evidence>
<dbReference type="OrthoDB" id="8410830at2"/>